<keyword evidence="3 6" id="KW-0812">Transmembrane</keyword>
<feature type="transmembrane region" description="Helical" evidence="6">
    <location>
        <begin position="47"/>
        <end position="67"/>
    </location>
</feature>
<dbReference type="InterPro" id="IPR036259">
    <property type="entry name" value="MFS_trans_sf"/>
</dbReference>
<keyword evidence="9" id="KW-1185">Reference proteome</keyword>
<feature type="transmembrane region" description="Helical" evidence="6">
    <location>
        <begin position="232"/>
        <end position="254"/>
    </location>
</feature>
<reference evidence="8 9" key="1">
    <citation type="submission" date="2017-02" db="EMBL/GenBank/DDBJ databases">
        <authorList>
            <person name="Peterson S.W."/>
        </authorList>
    </citation>
    <scope>NUCLEOTIDE SEQUENCE [LARGE SCALE GENOMIC DNA]</scope>
    <source>
        <strain evidence="8 9">M1</strain>
    </source>
</reference>
<feature type="transmembrane region" description="Helical" evidence="6">
    <location>
        <begin position="384"/>
        <end position="402"/>
    </location>
</feature>
<evidence type="ECO:0000256" key="2">
    <source>
        <dbReference type="ARBA" id="ARBA00022448"/>
    </source>
</evidence>
<dbReference type="GO" id="GO:0022857">
    <property type="term" value="F:transmembrane transporter activity"/>
    <property type="evidence" value="ECO:0007669"/>
    <property type="project" value="InterPro"/>
</dbReference>
<organism evidence="8 9">
    <name type="scientific">Maledivibacter halophilus</name>
    <dbReference type="NCBI Taxonomy" id="36842"/>
    <lineage>
        <taxon>Bacteria</taxon>
        <taxon>Bacillati</taxon>
        <taxon>Bacillota</taxon>
        <taxon>Clostridia</taxon>
        <taxon>Peptostreptococcales</taxon>
        <taxon>Caminicellaceae</taxon>
        <taxon>Maledivibacter</taxon>
    </lineage>
</organism>
<dbReference type="RefSeq" id="WP_079492334.1">
    <property type="nucleotide sequence ID" value="NZ_FUZT01000006.1"/>
</dbReference>
<feature type="transmembrane region" description="Helical" evidence="6">
    <location>
        <begin position="297"/>
        <end position="315"/>
    </location>
</feature>
<evidence type="ECO:0000256" key="4">
    <source>
        <dbReference type="ARBA" id="ARBA00022989"/>
    </source>
</evidence>
<dbReference type="CDD" id="cd17482">
    <property type="entry name" value="MFS_YxiO_like"/>
    <property type="match status" value="1"/>
</dbReference>
<feature type="transmembrane region" description="Helical" evidence="6">
    <location>
        <begin position="144"/>
        <end position="163"/>
    </location>
</feature>
<evidence type="ECO:0000256" key="6">
    <source>
        <dbReference type="SAM" id="Phobius"/>
    </source>
</evidence>
<feature type="transmembrane region" description="Helical" evidence="6">
    <location>
        <begin position="175"/>
        <end position="197"/>
    </location>
</feature>
<name>A0A1T5LDG0_9FIRM</name>
<evidence type="ECO:0000259" key="7">
    <source>
        <dbReference type="PROSITE" id="PS50850"/>
    </source>
</evidence>
<dbReference type="STRING" id="36842.SAMN02194393_02764"/>
<dbReference type="Proteomes" id="UP000190285">
    <property type="component" value="Unassembled WGS sequence"/>
</dbReference>
<evidence type="ECO:0000256" key="1">
    <source>
        <dbReference type="ARBA" id="ARBA00004651"/>
    </source>
</evidence>
<dbReference type="GO" id="GO:0005886">
    <property type="term" value="C:plasma membrane"/>
    <property type="evidence" value="ECO:0007669"/>
    <property type="project" value="UniProtKB-SubCell"/>
</dbReference>
<dbReference type="InterPro" id="IPR050495">
    <property type="entry name" value="ATG22/LtaA_families"/>
</dbReference>
<dbReference type="OrthoDB" id="9768783at2"/>
<evidence type="ECO:0000313" key="9">
    <source>
        <dbReference type="Proteomes" id="UP000190285"/>
    </source>
</evidence>
<comment type="subcellular location">
    <subcellularLocation>
        <location evidence="1">Cell membrane</location>
        <topology evidence="1">Multi-pass membrane protein</topology>
    </subcellularLocation>
</comment>
<dbReference type="PANTHER" id="PTHR23519">
    <property type="entry name" value="AUTOPHAGY-RELATED PROTEIN 22"/>
    <property type="match status" value="1"/>
</dbReference>
<evidence type="ECO:0000256" key="5">
    <source>
        <dbReference type="ARBA" id="ARBA00023136"/>
    </source>
</evidence>
<dbReference type="SUPFAM" id="SSF103473">
    <property type="entry name" value="MFS general substrate transporter"/>
    <property type="match status" value="1"/>
</dbReference>
<evidence type="ECO:0000313" key="8">
    <source>
        <dbReference type="EMBL" id="SKC73735.1"/>
    </source>
</evidence>
<keyword evidence="4 6" id="KW-1133">Transmembrane helix</keyword>
<dbReference type="Pfam" id="PF11700">
    <property type="entry name" value="ATG22"/>
    <property type="match status" value="2"/>
</dbReference>
<dbReference type="InterPro" id="IPR020846">
    <property type="entry name" value="MFS_dom"/>
</dbReference>
<dbReference type="Gene3D" id="1.20.1250.20">
    <property type="entry name" value="MFS general substrate transporter like domains"/>
    <property type="match status" value="2"/>
</dbReference>
<feature type="transmembrane region" description="Helical" evidence="6">
    <location>
        <begin position="12"/>
        <end position="31"/>
    </location>
</feature>
<sequence>MTKEEKSWILYDWANSAFVVTIVTAVLPIYFKDVVANELPSSHSTAYWGYINTIIALIVAASSPILGSLADYKDNKKKFLFFLVVMGTLSCSLLSIVGEGDIILCLIIYMFAGISYFTANIFYDSLLVDVTEENKMDWISSNGFAWGYIGSTIPFILSIAIILKPSLIGLASKTAATRVSFIITGLWWFIFSIPIFINVKQKHFVEKSSQNFKGSFRRLYNTFSTIKNNTNIFLFLLAYFFYIDGVSTIFKMASVYGRDIGIESNQLLLILLVTQFAAFPFAILFGKLAGIWSTKKMLLVGIAIYFFISIYAFFIKTVFDYWILAILVATCQGGIQALSRSMYCKMIPKEMSSSYFGIYNIIGKFSAIIGPLMIGVISQLTKNSRYGIISLVVLFLLGFVLLKKVQINSQN</sequence>
<feature type="transmembrane region" description="Helical" evidence="6">
    <location>
        <begin position="266"/>
        <end position="285"/>
    </location>
</feature>
<keyword evidence="5 6" id="KW-0472">Membrane</keyword>
<dbReference type="AlphaFoldDB" id="A0A1T5LDG0"/>
<proteinExistence type="predicted"/>
<feature type="transmembrane region" description="Helical" evidence="6">
    <location>
        <begin position="102"/>
        <end position="123"/>
    </location>
</feature>
<dbReference type="EMBL" id="FUZT01000006">
    <property type="protein sequence ID" value="SKC73735.1"/>
    <property type="molecule type" value="Genomic_DNA"/>
</dbReference>
<dbReference type="PROSITE" id="PS50850">
    <property type="entry name" value="MFS"/>
    <property type="match status" value="1"/>
</dbReference>
<feature type="transmembrane region" description="Helical" evidence="6">
    <location>
        <begin position="321"/>
        <end position="338"/>
    </location>
</feature>
<protein>
    <submittedName>
        <fullName evidence="8">MFS transporter, UMF1 family</fullName>
    </submittedName>
</protein>
<feature type="transmembrane region" description="Helical" evidence="6">
    <location>
        <begin position="358"/>
        <end position="378"/>
    </location>
</feature>
<keyword evidence="2" id="KW-0813">Transport</keyword>
<dbReference type="PANTHER" id="PTHR23519:SF1">
    <property type="entry name" value="AUTOPHAGY-RELATED PROTEIN 22"/>
    <property type="match status" value="1"/>
</dbReference>
<gene>
    <name evidence="8" type="ORF">SAMN02194393_02764</name>
</gene>
<accession>A0A1T5LDG0</accession>
<feature type="transmembrane region" description="Helical" evidence="6">
    <location>
        <begin position="79"/>
        <end position="96"/>
    </location>
</feature>
<feature type="domain" description="Major facilitator superfamily (MFS) profile" evidence="7">
    <location>
        <begin position="9"/>
        <end position="410"/>
    </location>
</feature>
<dbReference type="InterPro" id="IPR024671">
    <property type="entry name" value="Atg22-like"/>
</dbReference>
<evidence type="ECO:0000256" key="3">
    <source>
        <dbReference type="ARBA" id="ARBA00022692"/>
    </source>
</evidence>